<accession>R8BEZ0</accession>
<gene>
    <name evidence="2" type="ORF">UCRPA7_6638</name>
</gene>
<dbReference type="Pfam" id="PF18637">
    <property type="entry name" value="AUDH_Cupin"/>
    <property type="match status" value="1"/>
</dbReference>
<evidence type="ECO:0000313" key="2">
    <source>
        <dbReference type="EMBL" id="EON97864.1"/>
    </source>
</evidence>
<dbReference type="InterPro" id="IPR040887">
    <property type="entry name" value="AUDH_Cupin"/>
</dbReference>
<dbReference type="HOGENOM" id="CLU_056052_0_0_1"/>
<dbReference type="eggNOG" id="ENOG502RJXH">
    <property type="taxonomic scope" value="Eukaryota"/>
</dbReference>
<dbReference type="RefSeq" id="XP_007917366.1">
    <property type="nucleotide sequence ID" value="XM_007919175.1"/>
</dbReference>
<organism evidence="2 3">
    <name type="scientific">Phaeoacremonium minimum (strain UCR-PA7)</name>
    <name type="common">Esca disease fungus</name>
    <name type="synonym">Togninia minima</name>
    <dbReference type="NCBI Taxonomy" id="1286976"/>
    <lineage>
        <taxon>Eukaryota</taxon>
        <taxon>Fungi</taxon>
        <taxon>Dikarya</taxon>
        <taxon>Ascomycota</taxon>
        <taxon>Pezizomycotina</taxon>
        <taxon>Sordariomycetes</taxon>
        <taxon>Sordariomycetidae</taxon>
        <taxon>Togniniales</taxon>
        <taxon>Togniniaceae</taxon>
        <taxon>Phaeoacremonium</taxon>
    </lineage>
</organism>
<dbReference type="OrthoDB" id="5378718at2759"/>
<evidence type="ECO:0000313" key="3">
    <source>
        <dbReference type="Proteomes" id="UP000014074"/>
    </source>
</evidence>
<proteinExistence type="predicted"/>
<keyword evidence="3" id="KW-1185">Reference proteome</keyword>
<evidence type="ECO:0000259" key="1">
    <source>
        <dbReference type="Pfam" id="PF18637"/>
    </source>
</evidence>
<sequence length="409" mass="45644">MKHNLWKRHVLDTYGDGDDEFLLALVGPLDRNDAQDAIPGIMYYKAIDIRRGLFAKWRIASGSSARIALGLSDFGGTGNLDLVSTSFNVRLYYEEPKPVTTLHLNQIENRDKIPTVCPIVPTAWDNECLIYLARAREVRELHKLSLIEIANYAISVEIHPKDGKISLPSGQGIKVLYGSVHGEDIRKPLGRSGFPTISPVTSNGTTLTASVDKGAIMLRLVPLGEPGEWGNTEDVPVKTIVDLSKMGLKLPPLNFRKVEDLWFGGNFKGKNFWNLSGFHFRFADDKSEIAHMQFWTAGPNVDCGVHNHSADIFQEIHICLSPGTGNGGMSRLIESKTEPKVNDCSSQDFEHVVLPRLYEHGGMWYRDSYGTVVRNKENAVAYPYHKWQAGSGPNLDIWLALEFNPDQDL</sequence>
<reference evidence="3" key="1">
    <citation type="journal article" date="2013" name="Genome Announc.">
        <title>Draft genome sequence of the ascomycete Phaeoacremonium aleophilum strain UCR-PA7, a causal agent of the esca disease complex in grapevines.</title>
        <authorList>
            <person name="Blanco-Ulate B."/>
            <person name="Rolshausen P."/>
            <person name="Cantu D."/>
        </authorList>
    </citation>
    <scope>NUCLEOTIDE SEQUENCE [LARGE SCALE GENOMIC DNA]</scope>
    <source>
        <strain evidence="3">UCR-PA7</strain>
    </source>
</reference>
<protein>
    <submittedName>
        <fullName evidence="2">Putative fg-gap repeat-containing protein</fullName>
    </submittedName>
</protein>
<dbReference type="Proteomes" id="UP000014074">
    <property type="component" value="Unassembled WGS sequence"/>
</dbReference>
<feature type="domain" description="Aldos-2-ulose dehydratase/isomerase (AUDH) Cupin" evidence="1">
    <location>
        <begin position="118"/>
        <end position="404"/>
    </location>
</feature>
<dbReference type="AlphaFoldDB" id="R8BEZ0"/>
<dbReference type="Gene3D" id="2.60.120.990">
    <property type="match status" value="1"/>
</dbReference>
<name>R8BEZ0_PHAM7</name>
<dbReference type="GeneID" id="19327315"/>
<dbReference type="EMBL" id="KB933248">
    <property type="protein sequence ID" value="EON97864.1"/>
    <property type="molecule type" value="Genomic_DNA"/>
</dbReference>
<dbReference type="KEGG" id="tmn:UCRPA7_6638"/>